<feature type="chain" id="PRO_5011681059" evidence="1">
    <location>
        <begin position="25"/>
        <end position="539"/>
    </location>
</feature>
<dbReference type="STRING" id="927664.SAMN05421780_102319"/>
<gene>
    <name evidence="2" type="ORF">SAMN05421780_102319</name>
</gene>
<organism evidence="2 3">
    <name type="scientific">Flexibacter flexilis DSM 6793</name>
    <dbReference type="NCBI Taxonomy" id="927664"/>
    <lineage>
        <taxon>Bacteria</taxon>
        <taxon>Pseudomonadati</taxon>
        <taxon>Bacteroidota</taxon>
        <taxon>Cytophagia</taxon>
        <taxon>Cytophagales</taxon>
        <taxon>Flexibacteraceae</taxon>
        <taxon>Flexibacter</taxon>
    </lineage>
</organism>
<protein>
    <submittedName>
        <fullName evidence="2">Uncharacterized protein</fullName>
    </submittedName>
</protein>
<evidence type="ECO:0000313" key="2">
    <source>
        <dbReference type="EMBL" id="SFC02732.1"/>
    </source>
</evidence>
<feature type="signal peptide" evidence="1">
    <location>
        <begin position="1"/>
        <end position="24"/>
    </location>
</feature>
<evidence type="ECO:0000313" key="3">
    <source>
        <dbReference type="Proteomes" id="UP000199514"/>
    </source>
</evidence>
<dbReference type="OrthoDB" id="9813840at2"/>
<name>A0A1I1FUL0_9BACT</name>
<proteinExistence type="predicted"/>
<keyword evidence="3" id="KW-1185">Reference proteome</keyword>
<reference evidence="2 3" key="1">
    <citation type="submission" date="2016-10" db="EMBL/GenBank/DDBJ databases">
        <authorList>
            <person name="de Groot N.N."/>
        </authorList>
    </citation>
    <scope>NUCLEOTIDE SEQUENCE [LARGE SCALE GENOMIC DNA]</scope>
    <source>
        <strain evidence="2 3">DSM 6793</strain>
    </source>
</reference>
<accession>A0A1I1FUL0</accession>
<sequence>MLLPTKKLLLVLLGSVVYGSVAHGQFVNNGGLVFVKNKTTVAINGSLINKAGILANEGRIFVGDSLKNYGNYRHLNGVGIDTIVMTSSSPTGILMAAADTVGALHIQGGGQKTLSGNLSVNKSLILQNGLVNTSAGILTVQKNGQIYGGDNTAYVDGPMTYLGQGVVRRFPVGIGGQYHPVILKTVAGTNDNFAITFEAKSGGTPVLGESVADLSNIYWERSISNPSNFSGYDSLVLSYAGATPAGATSPEQYIVAQSTSQDGVYQGLGSGFVSGTLASGFTRNFFDPIQTHYRVGRNNGVKLKLRVVLQGAYAAGAMDVSLKNGNYLNNFQANNAATVYTMPNPLKPIAKMLPSKTGAYLAPTYAVDVIQISARATPEGPDLETITAWLLADGSVVDYLSGGLMDYVTFPNLTNGSYHFVVRHRNHLDIMTDDLVSVSTTPPSVSYDLTDIANVYGSGALLVNSSPAVYAMIAGDNYKADGMDETNGNDLFRVNTDQDALSVGYLDTNVKFDNDVAVNASDYTLSSDQNDNLYFSTVP</sequence>
<keyword evidence="1" id="KW-0732">Signal</keyword>
<dbReference type="AlphaFoldDB" id="A0A1I1FUL0"/>
<dbReference type="EMBL" id="FOLE01000002">
    <property type="protein sequence ID" value="SFC02732.1"/>
    <property type="molecule type" value="Genomic_DNA"/>
</dbReference>
<dbReference type="Proteomes" id="UP000199514">
    <property type="component" value="Unassembled WGS sequence"/>
</dbReference>
<evidence type="ECO:0000256" key="1">
    <source>
        <dbReference type="SAM" id="SignalP"/>
    </source>
</evidence>
<dbReference type="RefSeq" id="WP_143083879.1">
    <property type="nucleotide sequence ID" value="NZ_FOLE01000002.1"/>
</dbReference>